<reference evidence="1" key="2">
    <citation type="submission" date="2023-05" db="EMBL/GenBank/DDBJ databases">
        <authorList>
            <consortium name="Lawrence Berkeley National Laboratory"/>
            <person name="Steindorff A."/>
            <person name="Hensen N."/>
            <person name="Bonometti L."/>
            <person name="Westerberg I."/>
            <person name="Brannstrom I.O."/>
            <person name="Guillou S."/>
            <person name="Cros-Aarteil S."/>
            <person name="Calhoun S."/>
            <person name="Haridas S."/>
            <person name="Kuo A."/>
            <person name="Mondo S."/>
            <person name="Pangilinan J."/>
            <person name="Riley R."/>
            <person name="Labutti K."/>
            <person name="Andreopoulos B."/>
            <person name="Lipzen A."/>
            <person name="Chen C."/>
            <person name="Yanf M."/>
            <person name="Daum C."/>
            <person name="Ng V."/>
            <person name="Clum A."/>
            <person name="Ohm R."/>
            <person name="Martin F."/>
            <person name="Silar P."/>
            <person name="Natvig D."/>
            <person name="Lalanne C."/>
            <person name="Gautier V."/>
            <person name="Ament-Velasquez S.L."/>
            <person name="Kruys A."/>
            <person name="Hutchinson M.I."/>
            <person name="Powell A.J."/>
            <person name="Barry K."/>
            <person name="Miller A.N."/>
            <person name="Grigoriev I.V."/>
            <person name="Debuchy R."/>
            <person name="Gladieux P."/>
            <person name="Thoren M.H."/>
            <person name="Johannesson H."/>
        </authorList>
    </citation>
    <scope>NUCLEOTIDE SEQUENCE</scope>
    <source>
        <strain evidence="1">PSN293</strain>
    </source>
</reference>
<evidence type="ECO:0000313" key="2">
    <source>
        <dbReference type="Proteomes" id="UP001301769"/>
    </source>
</evidence>
<protein>
    <submittedName>
        <fullName evidence="1">Uncharacterized protein</fullName>
    </submittedName>
</protein>
<proteinExistence type="predicted"/>
<dbReference type="Proteomes" id="UP001301769">
    <property type="component" value="Unassembled WGS sequence"/>
</dbReference>
<dbReference type="EMBL" id="MU858101">
    <property type="protein sequence ID" value="KAK4213966.1"/>
    <property type="molecule type" value="Genomic_DNA"/>
</dbReference>
<reference evidence="1" key="1">
    <citation type="journal article" date="2023" name="Mol. Phylogenet. Evol.">
        <title>Genome-scale phylogeny and comparative genomics of the fungal order Sordariales.</title>
        <authorList>
            <person name="Hensen N."/>
            <person name="Bonometti L."/>
            <person name="Westerberg I."/>
            <person name="Brannstrom I.O."/>
            <person name="Guillou S."/>
            <person name="Cros-Aarteil S."/>
            <person name="Calhoun S."/>
            <person name="Haridas S."/>
            <person name="Kuo A."/>
            <person name="Mondo S."/>
            <person name="Pangilinan J."/>
            <person name="Riley R."/>
            <person name="LaButti K."/>
            <person name="Andreopoulos B."/>
            <person name="Lipzen A."/>
            <person name="Chen C."/>
            <person name="Yan M."/>
            <person name="Daum C."/>
            <person name="Ng V."/>
            <person name="Clum A."/>
            <person name="Steindorff A."/>
            <person name="Ohm R.A."/>
            <person name="Martin F."/>
            <person name="Silar P."/>
            <person name="Natvig D.O."/>
            <person name="Lalanne C."/>
            <person name="Gautier V."/>
            <person name="Ament-Velasquez S.L."/>
            <person name="Kruys A."/>
            <person name="Hutchinson M.I."/>
            <person name="Powell A.J."/>
            <person name="Barry K."/>
            <person name="Miller A.N."/>
            <person name="Grigoriev I.V."/>
            <person name="Debuchy R."/>
            <person name="Gladieux P."/>
            <person name="Hiltunen Thoren M."/>
            <person name="Johannesson H."/>
        </authorList>
    </citation>
    <scope>NUCLEOTIDE SEQUENCE</scope>
    <source>
        <strain evidence="1">PSN293</strain>
    </source>
</reference>
<feature type="non-terminal residue" evidence="1">
    <location>
        <position position="284"/>
    </location>
</feature>
<name>A0AAN7B5W9_9PEZI</name>
<comment type="caution">
    <text evidence="1">The sequence shown here is derived from an EMBL/GenBank/DDBJ whole genome shotgun (WGS) entry which is preliminary data.</text>
</comment>
<evidence type="ECO:0000313" key="1">
    <source>
        <dbReference type="EMBL" id="KAK4213966.1"/>
    </source>
</evidence>
<gene>
    <name evidence="1" type="ORF">QBC37DRAFT_256910</name>
</gene>
<sequence length="284" mass="31968">ETNFDVWLKVMDFSRIHTLKLGQRAQWGGTYTLTHRLAETLPPHLVSLKNLEVKNAIGGKFIVNLPKNVSLTHLTWREPWAEPDYDPGIFTGFLLGDILQRHGSTLETLHFHSHDTGQYGGCPDLGSYHGLGTILKQIPNIKKLTLGLRRPFIHDWPWKDLKKLATELPNLTDLTIYFDLAYLPCQTPPYTPPSPCHPTNEKWNKDCMGRDAYAQPMVSKSEGEKIARFLAQQRATVVGGKPFQRIRIRSGNGGWGTEGGYMSGSIVGKSAWDWIDGKSTWVSC</sequence>
<accession>A0AAN7B5W9</accession>
<keyword evidence="2" id="KW-1185">Reference proteome</keyword>
<dbReference type="AlphaFoldDB" id="A0AAN7B5W9"/>
<organism evidence="1 2">
    <name type="scientific">Rhypophila decipiens</name>
    <dbReference type="NCBI Taxonomy" id="261697"/>
    <lineage>
        <taxon>Eukaryota</taxon>
        <taxon>Fungi</taxon>
        <taxon>Dikarya</taxon>
        <taxon>Ascomycota</taxon>
        <taxon>Pezizomycotina</taxon>
        <taxon>Sordariomycetes</taxon>
        <taxon>Sordariomycetidae</taxon>
        <taxon>Sordariales</taxon>
        <taxon>Naviculisporaceae</taxon>
        <taxon>Rhypophila</taxon>
    </lineage>
</organism>
<feature type="non-terminal residue" evidence="1">
    <location>
        <position position="1"/>
    </location>
</feature>